<reference evidence="2 3" key="1">
    <citation type="submission" date="2014-11" db="EMBL/GenBank/DDBJ databases">
        <title>Genetic blueprint of the zoonotic pathogen Toxocara canis.</title>
        <authorList>
            <person name="Zhu X.-Q."/>
            <person name="Korhonen P.K."/>
            <person name="Cai H."/>
            <person name="Young N.D."/>
            <person name="Nejsum P."/>
            <person name="von Samson-Himmelstjerna G."/>
            <person name="Boag P.R."/>
            <person name="Tan P."/>
            <person name="Li Q."/>
            <person name="Min J."/>
            <person name="Yang Y."/>
            <person name="Wang X."/>
            <person name="Fang X."/>
            <person name="Hall R.S."/>
            <person name="Hofmann A."/>
            <person name="Sternberg P.W."/>
            <person name="Jex A.R."/>
            <person name="Gasser R.B."/>
        </authorList>
    </citation>
    <scope>NUCLEOTIDE SEQUENCE [LARGE SCALE GENOMIC DNA]</scope>
    <source>
        <strain evidence="2">PN_DK_2014</strain>
    </source>
</reference>
<organism evidence="2 3">
    <name type="scientific">Toxocara canis</name>
    <name type="common">Canine roundworm</name>
    <dbReference type="NCBI Taxonomy" id="6265"/>
    <lineage>
        <taxon>Eukaryota</taxon>
        <taxon>Metazoa</taxon>
        <taxon>Ecdysozoa</taxon>
        <taxon>Nematoda</taxon>
        <taxon>Chromadorea</taxon>
        <taxon>Rhabditida</taxon>
        <taxon>Spirurina</taxon>
        <taxon>Ascaridomorpha</taxon>
        <taxon>Ascaridoidea</taxon>
        <taxon>Toxocaridae</taxon>
        <taxon>Toxocara</taxon>
    </lineage>
</organism>
<gene>
    <name evidence="2" type="ORF">Tcan_06195</name>
</gene>
<keyword evidence="1" id="KW-0175">Coiled coil</keyword>
<evidence type="ECO:0000256" key="1">
    <source>
        <dbReference type="SAM" id="Coils"/>
    </source>
</evidence>
<accession>A0A0B2W468</accession>
<comment type="caution">
    <text evidence="2">The sequence shown here is derived from an EMBL/GenBank/DDBJ whole genome shotgun (WGS) entry which is preliminary data.</text>
</comment>
<keyword evidence="3" id="KW-1185">Reference proteome</keyword>
<dbReference type="AlphaFoldDB" id="A0A0B2W468"/>
<sequence>MQNDFSRQLGDRTSFVLSADDSFTLASAGRPASTVANMKRRLVDREAPIFEATSLALEPTSSPSRLVDDPMFAQIGDPLQVEENLQLSCLPFDEDGQWFTNEPLTSNVVPRNDSQPLSPSPIAEIKAEIKSDYGEDSSQDNDRTAYVRKPTSMQSSQLANSFDCTRTVKRGRPMKITSRSKQALYAREYRRKNKQALWNYERRVREQDEEIARLRRQNEQMQLKLAKLTHMKDAIAKHHGPVEGQYPALQVTLAEIVERSSTKQLIGANKNSGFCVHVIGNNYSVLACEKCNAWDGAYDDCMKEEDIIEGLELFNGDFNEIKDFIR</sequence>
<dbReference type="STRING" id="6265.A0A0B2W468"/>
<dbReference type="OrthoDB" id="5877701at2759"/>
<dbReference type="EMBL" id="JPKZ01000250">
    <property type="protein sequence ID" value="KHN88372.1"/>
    <property type="molecule type" value="Genomic_DNA"/>
</dbReference>
<evidence type="ECO:0000313" key="2">
    <source>
        <dbReference type="EMBL" id="KHN88372.1"/>
    </source>
</evidence>
<proteinExistence type="predicted"/>
<protein>
    <recommendedName>
        <fullName evidence="4">BZIP domain-containing protein</fullName>
    </recommendedName>
</protein>
<evidence type="ECO:0000313" key="3">
    <source>
        <dbReference type="Proteomes" id="UP000031036"/>
    </source>
</evidence>
<feature type="coiled-coil region" evidence="1">
    <location>
        <begin position="197"/>
        <end position="231"/>
    </location>
</feature>
<dbReference type="Proteomes" id="UP000031036">
    <property type="component" value="Unassembled WGS sequence"/>
</dbReference>
<name>A0A0B2W468_TOXCA</name>
<evidence type="ECO:0008006" key="4">
    <source>
        <dbReference type="Google" id="ProtNLM"/>
    </source>
</evidence>